<keyword evidence="9" id="KW-0804">Transcription</keyword>
<evidence type="ECO:0000256" key="16">
    <source>
        <dbReference type="ARBA" id="ARBA00071248"/>
    </source>
</evidence>
<evidence type="ECO:0000256" key="17">
    <source>
        <dbReference type="ARBA" id="ARBA00083221"/>
    </source>
</evidence>
<evidence type="ECO:0000256" key="9">
    <source>
        <dbReference type="ARBA" id="ARBA00023163"/>
    </source>
</evidence>
<comment type="subcellular location">
    <subcellularLocation>
        <location evidence="1">Nucleus</location>
    </subcellularLocation>
</comment>
<evidence type="ECO:0000256" key="11">
    <source>
        <dbReference type="ARBA" id="ARBA00023242"/>
    </source>
</evidence>
<proteinExistence type="inferred from homology"/>
<dbReference type="EC" id="3.2.2.29" evidence="15"/>
<dbReference type="GO" id="GO:0003677">
    <property type="term" value="F:DNA binding"/>
    <property type="evidence" value="ECO:0007669"/>
    <property type="project" value="InterPro"/>
</dbReference>
<evidence type="ECO:0000256" key="13">
    <source>
        <dbReference type="ARBA" id="ARBA00061261"/>
    </source>
</evidence>
<comment type="subunit">
    <text evidence="14">Homodimer. Interacts with AICDA and GADD45A.</text>
</comment>
<dbReference type="SMART" id="SM00986">
    <property type="entry name" value="UDG"/>
    <property type="match status" value="1"/>
</dbReference>
<dbReference type="SMART" id="SM00384">
    <property type="entry name" value="AT_hook"/>
    <property type="match status" value="3"/>
</dbReference>
<keyword evidence="6" id="KW-0156">Chromatin regulator</keyword>
<dbReference type="InterPro" id="IPR005122">
    <property type="entry name" value="Uracil-DNA_glycosylase-like"/>
</dbReference>
<organism evidence="20 21">
    <name type="scientific">Polyplax serrata</name>
    <name type="common">Common mouse louse</name>
    <dbReference type="NCBI Taxonomy" id="468196"/>
    <lineage>
        <taxon>Eukaryota</taxon>
        <taxon>Metazoa</taxon>
        <taxon>Ecdysozoa</taxon>
        <taxon>Arthropoda</taxon>
        <taxon>Hexapoda</taxon>
        <taxon>Insecta</taxon>
        <taxon>Pterygota</taxon>
        <taxon>Neoptera</taxon>
        <taxon>Paraneoptera</taxon>
        <taxon>Psocodea</taxon>
        <taxon>Troctomorpha</taxon>
        <taxon>Phthiraptera</taxon>
        <taxon>Anoplura</taxon>
        <taxon>Polyplacidae</taxon>
        <taxon>Polyplax</taxon>
    </lineage>
</organism>
<evidence type="ECO:0000256" key="12">
    <source>
        <dbReference type="ARBA" id="ARBA00052915"/>
    </source>
</evidence>
<name>A0AAN8PIL7_POLSC</name>
<feature type="compositionally biased region" description="Low complexity" evidence="18">
    <location>
        <begin position="1094"/>
        <end position="1103"/>
    </location>
</feature>
<evidence type="ECO:0000256" key="1">
    <source>
        <dbReference type="ARBA" id="ARBA00004123"/>
    </source>
</evidence>
<comment type="catalytic activity">
    <reaction evidence="12">
        <text>Hydrolyzes mismatched double-stranded DNA and polynucleotides, releasing free thymine.</text>
        <dbReference type="EC" id="3.2.2.29"/>
    </reaction>
</comment>
<evidence type="ECO:0000256" key="10">
    <source>
        <dbReference type="ARBA" id="ARBA00023204"/>
    </source>
</evidence>
<evidence type="ECO:0000256" key="15">
    <source>
        <dbReference type="ARBA" id="ARBA00066769"/>
    </source>
</evidence>
<dbReference type="GO" id="GO:0141016">
    <property type="term" value="F:G/T mismatch-specific thymine-DNA glycosylase activity"/>
    <property type="evidence" value="ECO:0007669"/>
    <property type="project" value="UniProtKB-EC"/>
</dbReference>
<keyword evidence="3" id="KW-0227">DNA damage</keyword>
<evidence type="ECO:0000313" key="21">
    <source>
        <dbReference type="Proteomes" id="UP001372834"/>
    </source>
</evidence>
<feature type="compositionally biased region" description="Polar residues" evidence="18">
    <location>
        <begin position="872"/>
        <end position="895"/>
    </location>
</feature>
<keyword evidence="10" id="KW-0234">DNA repair</keyword>
<evidence type="ECO:0000259" key="19">
    <source>
        <dbReference type="SMART" id="SM00986"/>
    </source>
</evidence>
<feature type="compositionally biased region" description="Basic residues" evidence="18">
    <location>
        <begin position="520"/>
        <end position="529"/>
    </location>
</feature>
<feature type="compositionally biased region" description="Basic residues" evidence="18">
    <location>
        <begin position="810"/>
        <end position="819"/>
    </location>
</feature>
<dbReference type="PANTHER" id="PTHR12159">
    <property type="entry name" value="G/T AND G/U MISMATCH-SPECIFIC DNA GLYCOSYLASE"/>
    <property type="match status" value="1"/>
</dbReference>
<dbReference type="FunFam" id="3.40.470.10:FF:000002">
    <property type="entry name" value="G/T mismatch-specific thymine DNA glycosylase"/>
    <property type="match status" value="1"/>
</dbReference>
<dbReference type="GO" id="GO:0032183">
    <property type="term" value="F:SUMO binding"/>
    <property type="evidence" value="ECO:0007669"/>
    <property type="project" value="UniProtKB-ARBA"/>
</dbReference>
<evidence type="ECO:0000256" key="3">
    <source>
        <dbReference type="ARBA" id="ARBA00022763"/>
    </source>
</evidence>
<feature type="compositionally biased region" description="Polar residues" evidence="18">
    <location>
        <begin position="1067"/>
        <end position="1076"/>
    </location>
</feature>
<comment type="similarity">
    <text evidence="13">Belongs to the uracil-DNA glycosylase (UDG) superfamily. TDG/mug family.</text>
</comment>
<evidence type="ECO:0000256" key="5">
    <source>
        <dbReference type="ARBA" id="ARBA00022843"/>
    </source>
</evidence>
<dbReference type="GO" id="GO:0040029">
    <property type="term" value="P:epigenetic regulation of gene expression"/>
    <property type="evidence" value="ECO:0007669"/>
    <property type="project" value="UniProtKB-ARBA"/>
</dbReference>
<protein>
    <recommendedName>
        <fullName evidence="16">G/T mismatch-specific thymine DNA glycosylase</fullName>
        <ecNumber evidence="15">3.2.2.29</ecNumber>
    </recommendedName>
    <alternativeName>
        <fullName evidence="17">Thymine-DNA glycosylase</fullName>
    </alternativeName>
</protein>
<feature type="region of interest" description="Disordered" evidence="18">
    <location>
        <begin position="497"/>
        <end position="532"/>
    </location>
</feature>
<feature type="region of interest" description="Disordered" evidence="18">
    <location>
        <begin position="800"/>
        <end position="1117"/>
    </location>
</feature>
<dbReference type="GO" id="GO:0004844">
    <property type="term" value="F:uracil DNA N-glycosylase activity"/>
    <property type="evidence" value="ECO:0007669"/>
    <property type="project" value="TreeGrafter"/>
</dbReference>
<comment type="caution">
    <text evidence="20">The sequence shown here is derived from an EMBL/GenBank/DDBJ whole genome shotgun (WGS) entry which is preliminary data.</text>
</comment>
<dbReference type="SMART" id="SM00987">
    <property type="entry name" value="UreE_C"/>
    <property type="match status" value="1"/>
</dbReference>
<evidence type="ECO:0000256" key="6">
    <source>
        <dbReference type="ARBA" id="ARBA00022853"/>
    </source>
</evidence>
<evidence type="ECO:0000256" key="2">
    <source>
        <dbReference type="ARBA" id="ARBA00022499"/>
    </source>
</evidence>
<keyword evidence="11" id="KW-0539">Nucleus</keyword>
<dbReference type="GO" id="GO:0005654">
    <property type="term" value="C:nucleoplasm"/>
    <property type="evidence" value="ECO:0007669"/>
    <property type="project" value="UniProtKB-ARBA"/>
</dbReference>
<feature type="compositionally biased region" description="Basic residues" evidence="18">
    <location>
        <begin position="452"/>
        <end position="479"/>
    </location>
</feature>
<accession>A0AAN8PIL7</accession>
<keyword evidence="8" id="KW-0010">Activator</keyword>
<evidence type="ECO:0000256" key="4">
    <source>
        <dbReference type="ARBA" id="ARBA00022801"/>
    </source>
</evidence>
<feature type="compositionally biased region" description="Polar residues" evidence="18">
    <location>
        <begin position="913"/>
        <end position="926"/>
    </location>
</feature>
<keyword evidence="2" id="KW-1017">Isopeptide bond</keyword>
<feature type="compositionally biased region" description="Pro residues" evidence="18">
    <location>
        <begin position="929"/>
        <end position="944"/>
    </location>
</feature>
<feature type="compositionally biased region" description="Low complexity" evidence="18">
    <location>
        <begin position="969"/>
        <end position="982"/>
    </location>
</feature>
<dbReference type="InterPro" id="IPR015637">
    <property type="entry name" value="MUG/TDG"/>
</dbReference>
<feature type="domain" description="Uracil-DNA glycosylase-like" evidence="19">
    <location>
        <begin position="575"/>
        <end position="736"/>
    </location>
</feature>
<keyword evidence="5" id="KW-0832">Ubl conjugation</keyword>
<dbReference type="InterPro" id="IPR017956">
    <property type="entry name" value="AT_hook_DNA-bd_motif"/>
</dbReference>
<reference evidence="20 21" key="1">
    <citation type="submission" date="2023-10" db="EMBL/GenBank/DDBJ databases">
        <title>Genomes of two closely related lineages of the louse Polyplax serrata with different host specificities.</title>
        <authorList>
            <person name="Martinu J."/>
            <person name="Tarabai H."/>
            <person name="Stefka J."/>
            <person name="Hypsa V."/>
        </authorList>
    </citation>
    <scope>NUCLEOTIDE SEQUENCE [LARGE SCALE GENOMIC DNA]</scope>
    <source>
        <strain evidence="20">HR10_N</strain>
    </source>
</reference>
<dbReference type="Gene3D" id="1.20.5.340">
    <property type="match status" value="1"/>
</dbReference>
<feature type="compositionally biased region" description="Low complexity" evidence="18">
    <location>
        <begin position="945"/>
        <end position="962"/>
    </location>
</feature>
<dbReference type="CDD" id="cd10028">
    <property type="entry name" value="UDG-F2_TDG_MUG"/>
    <property type="match status" value="1"/>
</dbReference>
<dbReference type="Gene3D" id="3.40.470.10">
    <property type="entry name" value="Uracil-DNA glycosylase-like domain"/>
    <property type="match status" value="1"/>
</dbReference>
<dbReference type="Proteomes" id="UP001372834">
    <property type="component" value="Unassembled WGS sequence"/>
</dbReference>
<gene>
    <name evidence="20" type="ORF">RUM43_011770</name>
</gene>
<evidence type="ECO:0000256" key="18">
    <source>
        <dbReference type="SAM" id="MobiDB-lite"/>
    </source>
</evidence>
<dbReference type="Pfam" id="PF03167">
    <property type="entry name" value="UDG"/>
    <property type="match status" value="1"/>
</dbReference>
<feature type="region of interest" description="Disordered" evidence="18">
    <location>
        <begin position="450"/>
        <end position="481"/>
    </location>
</feature>
<sequence>MSAWVVFAGTNTASRNLSLVYKFSKSEMPYLHAFSEGSMKQEAANDDGYETGGVDHFEIRTHSQGDQGKMNQNVMEQQHMQSMTQMQHMHHPHQQHHHGVQLDHRLLLRRPQENHIGQENHRISSSVDSHLDNRLSNAHTAHDGNMNLRQADRDAHINQMDGRLSEDTTGHEGRLSSIEARLGDHEGQVSNMESSINSMSGNMQSHEVRVSGSVGGHDGRILSQENQTSSVGTRMTSHDSRMGPVEGQMGHENHMRGNENHENRLGNGDSQMGNHENHLVGMEGRVTQENRMNSMENQMVPHGNHLAGLENRLGHDNMMGNMVKRVGNREIHLNGMNEHDGCMNSLDARLNPHDGHMGGMDGRMLSHENHMLDSRMENRSNHMGVHENRINGLDGRMVGRESHVGHPDSRLHGIGAMDARDGLLNAHGNHMGLHIGHMGSHDHIQPHPHMQNIHHPHHHPHPHHMHHPHHGHHAHSHPHVKCDSMEDPYSFVEDDPTGMGGPPHVTQQPRPSPVMLQSIPKKRGRKKKIKPEDGLGDTVELLKKENGLLKPVKERKKHDRFNGMPEEEVVKRTLPDHLTTNLDIVIIGINPGLFAAYKGHHYAGPGNHFWKCLYLSGLTPEPMTADDDYKLLSVGIGFTNMVARATKGSADLTRKEIKEGSQILLEKLQKFKPKIAVFNGKLIYEVFSGNKDFNFGRQPDFVDGTNTYMWVMPSSSARCAQLPRAADKVPFYAALKKFRDYLNGLIAELDENEVVFNDQKLKTFYESDIKIESKDEQPAYYPYSRMPGNELTDLSNAVVKKEPFDPNRPEKKKRGRPKKIRVEGEETPPKEKVKKEKLPVDGDTPKKKRGRPKKIKSENGMCTEQRMAPQSMGMQNGVLTVSEHTSSSNPASTCFSPPIQSPSGFCQGFSPAYASQAQNTLPQQYNPRAPSPGYHPSPHHPSPLPTQYSQSPPPASQSQSQPFTHSDLSSEISAAISSEHLGSPPPTSPSLGPPDFEPPTSMPEDAAPSSMSVKEEPEQECRFSSPAPSEPNYQYRGFPEPDMEQKAAASQFQRQPSPEFASKRTNQDVASKSLSGLESLVDQIPSIAEGGTGNSSTGPSGEGFDSQHSGQYEDYLGYPGYNSTAASATPPQPGYPHYSSSTNYSTAGYLPPSQSSFSVSSLANSASNHGHESQVASSFSVSSLASNYTPGGYPNLMGAPHLVVPQPGLFPTGMNMPPNYQYPGQYPAGPTSFPYSPHALHVPSPNYPPYGPYSNSSYPQPYLANHVFDRIKQERMDIGFGSF</sequence>
<dbReference type="EMBL" id="JAWJWE010000005">
    <property type="protein sequence ID" value="KAK6634370.1"/>
    <property type="molecule type" value="Genomic_DNA"/>
</dbReference>
<feature type="compositionally biased region" description="Pro residues" evidence="18">
    <location>
        <begin position="983"/>
        <end position="1001"/>
    </location>
</feature>
<dbReference type="SUPFAM" id="SSF52141">
    <property type="entry name" value="Uracil-DNA glycosylase-like"/>
    <property type="match status" value="1"/>
</dbReference>
<keyword evidence="7" id="KW-0805">Transcription regulation</keyword>
<evidence type="ECO:0000256" key="7">
    <source>
        <dbReference type="ARBA" id="ARBA00023015"/>
    </source>
</evidence>
<feature type="compositionally biased region" description="Basic and acidic residues" evidence="18">
    <location>
        <begin position="820"/>
        <end position="845"/>
    </location>
</feature>
<evidence type="ECO:0000256" key="14">
    <source>
        <dbReference type="ARBA" id="ARBA00064519"/>
    </source>
</evidence>
<evidence type="ECO:0000313" key="20">
    <source>
        <dbReference type="EMBL" id="KAK6634370.1"/>
    </source>
</evidence>
<dbReference type="GO" id="GO:0006285">
    <property type="term" value="P:base-excision repair, AP site formation"/>
    <property type="evidence" value="ECO:0007669"/>
    <property type="project" value="InterPro"/>
</dbReference>
<feature type="compositionally biased region" description="Basic and acidic residues" evidence="18">
    <location>
        <begin position="800"/>
        <end position="809"/>
    </location>
</feature>
<keyword evidence="4" id="KW-0378">Hydrolase</keyword>
<evidence type="ECO:0000256" key="8">
    <source>
        <dbReference type="ARBA" id="ARBA00023159"/>
    </source>
</evidence>
<dbReference type="PANTHER" id="PTHR12159:SF9">
    <property type="entry name" value="G_T MISMATCH-SPECIFIC THYMINE DNA GLYCOSYLASE"/>
    <property type="match status" value="1"/>
</dbReference>
<dbReference type="InterPro" id="IPR036895">
    <property type="entry name" value="Uracil-DNA_glycosylase-like_sf"/>
</dbReference>